<dbReference type="Gene3D" id="1.20.1250.20">
    <property type="entry name" value="MFS general substrate transporter like domains"/>
    <property type="match status" value="1"/>
</dbReference>
<feature type="transmembrane region" description="Helical" evidence="7">
    <location>
        <begin position="525"/>
        <end position="545"/>
    </location>
</feature>
<evidence type="ECO:0000256" key="5">
    <source>
        <dbReference type="ARBA" id="ARBA00023136"/>
    </source>
</evidence>
<feature type="transmembrane region" description="Helical" evidence="7">
    <location>
        <begin position="323"/>
        <end position="342"/>
    </location>
</feature>
<keyword evidence="4 7" id="KW-1133">Transmembrane helix</keyword>
<dbReference type="Pfam" id="PF07690">
    <property type="entry name" value="MFS_1"/>
    <property type="match status" value="2"/>
</dbReference>
<dbReference type="CDD" id="cd17326">
    <property type="entry name" value="MFS_MFSD8"/>
    <property type="match status" value="1"/>
</dbReference>
<proteinExistence type="predicted"/>
<dbReference type="SUPFAM" id="SSF103473">
    <property type="entry name" value="MFS general substrate transporter"/>
    <property type="match status" value="1"/>
</dbReference>
<feature type="transmembrane region" description="Helical" evidence="7">
    <location>
        <begin position="157"/>
        <end position="177"/>
    </location>
</feature>
<evidence type="ECO:0000259" key="8">
    <source>
        <dbReference type="PROSITE" id="PS50850"/>
    </source>
</evidence>
<organism evidence="9 10">
    <name type="scientific">Oopsacas minuta</name>
    <dbReference type="NCBI Taxonomy" id="111878"/>
    <lineage>
        <taxon>Eukaryota</taxon>
        <taxon>Metazoa</taxon>
        <taxon>Porifera</taxon>
        <taxon>Hexactinellida</taxon>
        <taxon>Hexasterophora</taxon>
        <taxon>Lyssacinosida</taxon>
        <taxon>Leucopsacidae</taxon>
        <taxon>Oopsacas</taxon>
    </lineage>
</organism>
<keyword evidence="3 7" id="KW-0812">Transmembrane</keyword>
<dbReference type="GO" id="GO:0022857">
    <property type="term" value="F:transmembrane transporter activity"/>
    <property type="evidence" value="ECO:0007669"/>
    <property type="project" value="InterPro"/>
</dbReference>
<name>A0AAV7K0Y1_9METZ</name>
<evidence type="ECO:0000313" key="10">
    <source>
        <dbReference type="Proteomes" id="UP001165289"/>
    </source>
</evidence>
<evidence type="ECO:0000256" key="2">
    <source>
        <dbReference type="ARBA" id="ARBA00022448"/>
    </source>
</evidence>
<feature type="transmembrane region" description="Helical" evidence="7">
    <location>
        <begin position="218"/>
        <end position="240"/>
    </location>
</feature>
<feature type="transmembrane region" description="Helical" evidence="7">
    <location>
        <begin position="495"/>
        <end position="519"/>
    </location>
</feature>
<keyword evidence="2" id="KW-0813">Transport</keyword>
<dbReference type="GO" id="GO:0012505">
    <property type="term" value="C:endomembrane system"/>
    <property type="evidence" value="ECO:0007669"/>
    <property type="project" value="UniProtKB-SubCell"/>
</dbReference>
<dbReference type="Proteomes" id="UP001165289">
    <property type="component" value="Unassembled WGS sequence"/>
</dbReference>
<feature type="domain" description="Major facilitator superfamily (MFS) profile" evidence="8">
    <location>
        <begin position="87"/>
        <end position="549"/>
    </location>
</feature>
<feature type="transmembrane region" description="Helical" evidence="7">
    <location>
        <begin position="260"/>
        <end position="281"/>
    </location>
</feature>
<dbReference type="InterPro" id="IPR036259">
    <property type="entry name" value="MFS_trans_sf"/>
</dbReference>
<dbReference type="PANTHER" id="PTHR23510:SF3">
    <property type="entry name" value="MAJOR FACILITATOR SUPERFAMILY DOMAIN-CONTAINING PROTEIN 8"/>
    <property type="match status" value="1"/>
</dbReference>
<feature type="transmembrane region" description="Helical" evidence="7">
    <location>
        <begin position="124"/>
        <end position="145"/>
    </location>
</feature>
<keyword evidence="5 7" id="KW-0472">Membrane</keyword>
<dbReference type="InterPro" id="IPR051068">
    <property type="entry name" value="MFS_Domain-Containing_Protein"/>
</dbReference>
<feature type="transmembrane region" description="Helical" evidence="7">
    <location>
        <begin position="458"/>
        <end position="483"/>
    </location>
</feature>
<protein>
    <recommendedName>
        <fullName evidence="8">Major facilitator superfamily (MFS) profile domain-containing protein</fullName>
    </recommendedName>
</protein>
<feature type="region of interest" description="Disordered" evidence="6">
    <location>
        <begin position="1"/>
        <end position="25"/>
    </location>
</feature>
<comment type="subcellular location">
    <subcellularLocation>
        <location evidence="1">Endomembrane system</location>
        <topology evidence="1">Multi-pass membrane protein</topology>
    </subcellularLocation>
</comment>
<dbReference type="InterPro" id="IPR020846">
    <property type="entry name" value="MFS_dom"/>
</dbReference>
<evidence type="ECO:0000256" key="6">
    <source>
        <dbReference type="SAM" id="MobiDB-lite"/>
    </source>
</evidence>
<evidence type="ECO:0000256" key="1">
    <source>
        <dbReference type="ARBA" id="ARBA00004127"/>
    </source>
</evidence>
<feature type="transmembrane region" description="Helical" evidence="7">
    <location>
        <begin position="362"/>
        <end position="383"/>
    </location>
</feature>
<evidence type="ECO:0000256" key="3">
    <source>
        <dbReference type="ARBA" id="ARBA00022692"/>
    </source>
</evidence>
<evidence type="ECO:0000256" key="7">
    <source>
        <dbReference type="SAM" id="Phobius"/>
    </source>
</evidence>
<sequence>MSTNSNHTPLKRNDSDPDSSLNDSDNTPLLSYIKSNAKSNYTGAESEGKTLSFGTDSVMFRSWNLNTVPASVSKRWIGGPDQRRWWSIRIMYFTMFLSSMSFSIIVSNIWPYLITMDKHASTSLYGWIVAAFSFGQLVGSPILGFWANYRPVREPMFVSLIIFTLFSFLYSYCDAFSPEIAPWVMLVCRFLIGVGAGNVSVVRSYIAAATTVRERTSAMANVSAFQALGIILGPVFGIAFSPLHYPGLTIPAIKFQFNIYTGPGYLGGFLGIINLLLLLCYKEIRLFNKRGESINPTVNGSSNRVLTLQDSSKKSSPPGYDKIGAFVCIFLFFSIFAVFTVFETLCTPLSMDEFAWTGQQATVYNNIVYLVLGMVAISVFIIIKILSRHIQERTLFVFGLMVLSIALFIFIPLPGEPPVVKYEPIYPNGTYIKPNGTEAVGCDFIKHNWCEDVPRLELWQFIIGALFMGIGFPITQVMSYSMFSKLLGPFPQGLMMGFLTAAGSLARSIGPIFVSYVYMHTGPQITFAILDGYIGIVIILSVIFYKRLVPYKYTHILTSEA</sequence>
<gene>
    <name evidence="9" type="ORF">LOD99_1004</name>
</gene>
<keyword evidence="10" id="KW-1185">Reference proteome</keyword>
<feature type="transmembrane region" description="Helical" evidence="7">
    <location>
        <begin position="183"/>
        <end position="206"/>
    </location>
</feature>
<dbReference type="PANTHER" id="PTHR23510">
    <property type="entry name" value="INNER MEMBRANE TRANSPORT PROTEIN YAJR"/>
    <property type="match status" value="1"/>
</dbReference>
<dbReference type="EMBL" id="JAKMXF010000222">
    <property type="protein sequence ID" value="KAI6654608.1"/>
    <property type="molecule type" value="Genomic_DNA"/>
</dbReference>
<evidence type="ECO:0000313" key="9">
    <source>
        <dbReference type="EMBL" id="KAI6654608.1"/>
    </source>
</evidence>
<feature type="transmembrane region" description="Helical" evidence="7">
    <location>
        <begin position="90"/>
        <end position="112"/>
    </location>
</feature>
<dbReference type="InterPro" id="IPR011701">
    <property type="entry name" value="MFS"/>
</dbReference>
<dbReference type="AlphaFoldDB" id="A0AAV7K0Y1"/>
<reference evidence="9 10" key="1">
    <citation type="journal article" date="2023" name="BMC Biol.">
        <title>The compact genome of the sponge Oopsacas minuta (Hexactinellida) is lacking key metazoan core genes.</title>
        <authorList>
            <person name="Santini S."/>
            <person name="Schenkelaars Q."/>
            <person name="Jourda C."/>
            <person name="Duchesne M."/>
            <person name="Belahbib H."/>
            <person name="Rocher C."/>
            <person name="Selva M."/>
            <person name="Riesgo A."/>
            <person name="Vervoort M."/>
            <person name="Leys S.P."/>
            <person name="Kodjabachian L."/>
            <person name="Le Bivic A."/>
            <person name="Borchiellini C."/>
            <person name="Claverie J.M."/>
            <person name="Renard E."/>
        </authorList>
    </citation>
    <scope>NUCLEOTIDE SEQUENCE [LARGE SCALE GENOMIC DNA]</scope>
    <source>
        <strain evidence="9">SPO-2</strain>
    </source>
</reference>
<evidence type="ECO:0000256" key="4">
    <source>
        <dbReference type="ARBA" id="ARBA00022989"/>
    </source>
</evidence>
<dbReference type="GO" id="GO:0005765">
    <property type="term" value="C:lysosomal membrane"/>
    <property type="evidence" value="ECO:0007669"/>
    <property type="project" value="TreeGrafter"/>
</dbReference>
<feature type="transmembrane region" description="Helical" evidence="7">
    <location>
        <begin position="395"/>
        <end position="413"/>
    </location>
</feature>
<dbReference type="PROSITE" id="PS50850">
    <property type="entry name" value="MFS"/>
    <property type="match status" value="1"/>
</dbReference>
<accession>A0AAV7K0Y1</accession>
<comment type="caution">
    <text evidence="9">The sequence shown here is derived from an EMBL/GenBank/DDBJ whole genome shotgun (WGS) entry which is preliminary data.</text>
</comment>